<comment type="caution">
    <text evidence="2">The sequence shown here is derived from an EMBL/GenBank/DDBJ whole genome shotgun (WGS) entry which is preliminary data.</text>
</comment>
<dbReference type="GeneID" id="28730329"/>
<dbReference type="SMART" id="SM00651">
    <property type="entry name" value="Sm"/>
    <property type="match status" value="1"/>
</dbReference>
<dbReference type="GO" id="GO:0032991">
    <property type="term" value="C:protein-containing complex"/>
    <property type="evidence" value="ECO:0007669"/>
    <property type="project" value="UniProtKB-ARBA"/>
</dbReference>
<keyword evidence="3" id="KW-1185">Reference proteome</keyword>
<name>A0A0M8MKT0_9BASI</name>
<reference evidence="2 3" key="1">
    <citation type="submission" date="2015-07" db="EMBL/GenBank/DDBJ databases">
        <title>Draft Genome Sequence of Malassezia furfur CBS1878 and Malassezia pachydermatis CBS1879.</title>
        <authorList>
            <person name="Triana S."/>
            <person name="Ohm R."/>
            <person name="Gonzalez A."/>
            <person name="DeCock H."/>
            <person name="Restrepo S."/>
            <person name="Celis A."/>
        </authorList>
    </citation>
    <scope>NUCLEOTIDE SEQUENCE [LARGE SCALE GENOMIC DNA]</scope>
    <source>
        <strain evidence="2 3">CBS 1879</strain>
    </source>
</reference>
<protein>
    <recommendedName>
        <fullName evidence="1">Sm domain-containing protein</fullName>
    </recommendedName>
</protein>
<dbReference type="InterPro" id="IPR001163">
    <property type="entry name" value="Sm_dom_euk/arc"/>
</dbReference>
<organism evidence="2 3">
    <name type="scientific">Malassezia pachydermatis</name>
    <dbReference type="NCBI Taxonomy" id="77020"/>
    <lineage>
        <taxon>Eukaryota</taxon>
        <taxon>Fungi</taxon>
        <taxon>Dikarya</taxon>
        <taxon>Basidiomycota</taxon>
        <taxon>Ustilaginomycotina</taxon>
        <taxon>Malasseziomycetes</taxon>
        <taxon>Malasseziales</taxon>
        <taxon>Malasseziaceae</taxon>
        <taxon>Malassezia</taxon>
    </lineage>
</organism>
<dbReference type="AlphaFoldDB" id="A0A0M8MKT0"/>
<dbReference type="VEuPathDB" id="FungiDB:Malapachy_3997"/>
<dbReference type="Gene3D" id="2.30.30.100">
    <property type="match status" value="1"/>
</dbReference>
<gene>
    <name evidence="2" type="ORF">Malapachy_3997</name>
</gene>
<dbReference type="EMBL" id="LGAV01000004">
    <property type="protein sequence ID" value="KOS14476.1"/>
    <property type="molecule type" value="Genomic_DNA"/>
</dbReference>
<dbReference type="RefSeq" id="XP_017992108.1">
    <property type="nucleotide sequence ID" value="XM_018138453.1"/>
</dbReference>
<dbReference type="InterPro" id="IPR010920">
    <property type="entry name" value="LSM_dom_sf"/>
</dbReference>
<proteinExistence type="predicted"/>
<dbReference type="SUPFAM" id="SSF50182">
    <property type="entry name" value="Sm-like ribonucleoproteins"/>
    <property type="match status" value="1"/>
</dbReference>
<dbReference type="STRING" id="77020.A0A0M8MKT0"/>
<accession>A0A0M8MKT0</accession>
<evidence type="ECO:0000313" key="3">
    <source>
        <dbReference type="Proteomes" id="UP000037751"/>
    </source>
</evidence>
<feature type="domain" description="Sm" evidence="1">
    <location>
        <begin position="9"/>
        <end position="80"/>
    </location>
</feature>
<evidence type="ECO:0000313" key="2">
    <source>
        <dbReference type="EMBL" id="KOS14476.1"/>
    </source>
</evidence>
<dbReference type="OrthoDB" id="368909at2759"/>
<evidence type="ECO:0000259" key="1">
    <source>
        <dbReference type="SMART" id="SM00651"/>
    </source>
</evidence>
<sequence length="97" mass="11327">MPQAAGEELIRDNFMLQTLWIELKDSHRAFFGTLVCVDTHGNAILQDVTEYHMEPDKSPREERCMPLLMIPGKHIERVAKPRETQPRSTLRDMDVYM</sequence>
<dbReference type="Proteomes" id="UP000037751">
    <property type="component" value="Unassembled WGS sequence"/>
</dbReference>
<dbReference type="Pfam" id="PF01423">
    <property type="entry name" value="LSM"/>
    <property type="match status" value="1"/>
</dbReference>